<name>A0ACA8R3U0_METAZ</name>
<reference evidence="1" key="1">
    <citation type="submission" date="2019-06" db="EMBL/GenBank/DDBJ databases">
        <title>Complete genome sequence of Methanobrevibacter arboriphilus strain SA.</title>
        <authorList>
            <person name="Asakawa S."/>
        </authorList>
    </citation>
    <scope>NUCLEOTIDE SEQUENCE</scope>
    <source>
        <strain evidence="1">SA</strain>
    </source>
</reference>
<evidence type="ECO:0000313" key="1">
    <source>
        <dbReference type="EMBL" id="BBL61530.1"/>
    </source>
</evidence>
<gene>
    <name evidence="1" type="ORF">MarbSA_05700</name>
</gene>
<protein>
    <submittedName>
        <fullName evidence="1">Uncharacterized protein</fullName>
    </submittedName>
</protein>
<keyword evidence="2" id="KW-1185">Reference proteome</keyword>
<evidence type="ECO:0000313" key="2">
    <source>
        <dbReference type="Proteomes" id="UP000825015"/>
    </source>
</evidence>
<dbReference type="Proteomes" id="UP000825015">
    <property type="component" value="Chromosome"/>
</dbReference>
<organism evidence="1 2">
    <name type="scientific">Methanobrevibacter arboriphilus</name>
    <dbReference type="NCBI Taxonomy" id="39441"/>
    <lineage>
        <taxon>Archaea</taxon>
        <taxon>Methanobacteriati</taxon>
        <taxon>Methanobacteriota</taxon>
        <taxon>Methanomada group</taxon>
        <taxon>Methanobacteria</taxon>
        <taxon>Methanobacteriales</taxon>
        <taxon>Methanobacteriaceae</taxon>
        <taxon>Methanobrevibacter</taxon>
    </lineage>
</organism>
<sequence>MNVKLLFKDDEILYYGLKEFYKHLEDEFELNNSTEELRVLFNNTQEFELNHKKVEADIFVFSEDEIYFEKKIDEKYVRTDYCNYNGIDSLQWIVNDEFINLWTE</sequence>
<proteinExistence type="predicted"/>
<accession>A0ACA8R3U0</accession>
<dbReference type="EMBL" id="AP019779">
    <property type="protein sequence ID" value="BBL61530.1"/>
    <property type="molecule type" value="Genomic_DNA"/>
</dbReference>